<feature type="compositionally biased region" description="Acidic residues" evidence="1">
    <location>
        <begin position="168"/>
        <end position="177"/>
    </location>
</feature>
<feature type="signal peptide" evidence="2">
    <location>
        <begin position="1"/>
        <end position="22"/>
    </location>
</feature>
<feature type="compositionally biased region" description="Polar residues" evidence="1">
    <location>
        <begin position="79"/>
        <end position="91"/>
    </location>
</feature>
<dbReference type="EMBL" id="HQ728271">
    <property type="protein sequence ID" value="AEV57568.1"/>
    <property type="molecule type" value="Genomic_DNA"/>
</dbReference>
<keyword evidence="2" id="KW-0732">Signal</keyword>
<reference evidence="3" key="1">
    <citation type="submission" date="2010-12" db="EMBL/GenBank/DDBJ databases">
        <title>A root-knot nematode secretory protein interacts with plant cell membrane proteins.</title>
        <authorList>
            <person name="Xue B."/>
            <person name="Huang G."/>
            <person name="Baum T.J."/>
            <person name="Hussey R.S."/>
            <person name="Davis E.L."/>
        </authorList>
    </citation>
    <scope>NUCLEOTIDE SEQUENCE</scope>
</reference>
<evidence type="ECO:0000256" key="1">
    <source>
        <dbReference type="SAM" id="MobiDB-lite"/>
    </source>
</evidence>
<feature type="region of interest" description="Disordered" evidence="1">
    <location>
        <begin position="293"/>
        <end position="382"/>
    </location>
</feature>
<feature type="compositionally biased region" description="Low complexity" evidence="1">
    <location>
        <begin position="349"/>
        <end position="372"/>
    </location>
</feature>
<feature type="compositionally biased region" description="Basic and acidic residues" evidence="1">
    <location>
        <begin position="156"/>
        <end position="167"/>
    </location>
</feature>
<protein>
    <submittedName>
        <fullName evidence="3">Esophageal gland cell secretory protein 8D05</fullName>
    </submittedName>
</protein>
<feature type="region of interest" description="Disordered" evidence="1">
    <location>
        <begin position="70"/>
        <end position="211"/>
    </location>
</feature>
<organism evidence="3">
    <name type="scientific">Meloidogyne incognita</name>
    <name type="common">Southern root-knot nematode worm</name>
    <name type="synonym">Oxyuris incognita</name>
    <dbReference type="NCBI Taxonomy" id="6306"/>
    <lineage>
        <taxon>Eukaryota</taxon>
        <taxon>Metazoa</taxon>
        <taxon>Ecdysozoa</taxon>
        <taxon>Nematoda</taxon>
        <taxon>Chromadorea</taxon>
        <taxon>Rhabditida</taxon>
        <taxon>Tylenchina</taxon>
        <taxon>Tylenchomorpha</taxon>
        <taxon>Tylenchoidea</taxon>
        <taxon>Meloidogynidae</taxon>
        <taxon>Meloidogyninae</taxon>
        <taxon>Meloidogyne</taxon>
        <taxon>Meloidogyne incognita group</taxon>
    </lineage>
</organism>
<feature type="compositionally biased region" description="Polar residues" evidence="1">
    <location>
        <begin position="323"/>
        <end position="339"/>
    </location>
</feature>
<accession>G9BZK1</accession>
<evidence type="ECO:0000313" key="3">
    <source>
        <dbReference type="EMBL" id="AEV57568.1"/>
    </source>
</evidence>
<dbReference type="SMR" id="G9BZK1"/>
<feature type="compositionally biased region" description="Basic and acidic residues" evidence="1">
    <location>
        <begin position="95"/>
        <end position="130"/>
    </location>
</feature>
<evidence type="ECO:0000256" key="2">
    <source>
        <dbReference type="SAM" id="SignalP"/>
    </source>
</evidence>
<sequence length="382" mass="43189">MFLQKQLLFLVVLLLAFSLVKGVTENKNKSEIKNETTTKVIQTSTGGYDDNEKADYGDLAAELAKLVEEEDELNKKKNALSSENGNKNSTGKPYIQKDKSKKYLEEDKGKYEERNSRNKYENSDETHESESGSSSDEDLDEDNLERLPGPSPHNEGISRRRVEKEKGGEDEEEEEKEQENSNDKEERKKKRNTKYNPKDESEEDISFDGQIPKSVRKLLKQLAAGGKNPVIIPLIINNNNIPNRREDESEEWNKKRHGRPHRLNDWNNPFPPFFQSSMFQPPMFQPPMFPPQQPPFGGPPTFAQHSNLPGGPLGGGLAGSLPNTNPFLSQLNRGVSPNQFPNPPSNHVPPFGQQNQFYPPQQQQQNQVNPQGADGNDVKKVN</sequence>
<feature type="chain" id="PRO_5003520495" evidence="2">
    <location>
        <begin position="23"/>
        <end position="382"/>
    </location>
</feature>
<dbReference type="AlphaFoldDB" id="G9BZK1"/>
<proteinExistence type="predicted"/>
<name>G9BZK1_MELIC</name>